<reference evidence="3" key="1">
    <citation type="submission" date="2022-01" db="EMBL/GenBank/DDBJ databases">
        <authorList>
            <person name="King R."/>
        </authorList>
    </citation>
    <scope>NUCLEOTIDE SEQUENCE</scope>
</reference>
<evidence type="ECO:0008006" key="5">
    <source>
        <dbReference type="Google" id="ProtNLM"/>
    </source>
</evidence>
<feature type="chain" id="PRO_5040392982" description="Neuropeptide" evidence="2">
    <location>
        <begin position="20"/>
        <end position="87"/>
    </location>
</feature>
<proteinExistence type="predicted"/>
<keyword evidence="4" id="KW-1185">Reference proteome</keyword>
<dbReference type="AlphaFoldDB" id="A0A9P0MR01"/>
<evidence type="ECO:0000256" key="2">
    <source>
        <dbReference type="SAM" id="SignalP"/>
    </source>
</evidence>
<feature type="compositionally biased region" description="Basic and acidic residues" evidence="1">
    <location>
        <begin position="78"/>
        <end position="87"/>
    </location>
</feature>
<evidence type="ECO:0000313" key="4">
    <source>
        <dbReference type="Proteomes" id="UP001152798"/>
    </source>
</evidence>
<dbReference type="Proteomes" id="UP001152798">
    <property type="component" value="Chromosome 4"/>
</dbReference>
<evidence type="ECO:0000256" key="1">
    <source>
        <dbReference type="SAM" id="MobiDB-lite"/>
    </source>
</evidence>
<sequence>MKVLLITLFLMGFICSVLPAPVDLREVAETLKDVLFDAVFPKKQSESEQTGVRKPEDMPEGAFEHLFRGNSGPQYPPHKTEDEPYYY</sequence>
<gene>
    <name evidence="3" type="ORF">NEZAVI_LOCUS8940</name>
</gene>
<keyword evidence="2" id="KW-0732">Signal</keyword>
<feature type="region of interest" description="Disordered" evidence="1">
    <location>
        <begin position="43"/>
        <end position="87"/>
    </location>
</feature>
<feature type="signal peptide" evidence="2">
    <location>
        <begin position="1"/>
        <end position="19"/>
    </location>
</feature>
<dbReference type="OrthoDB" id="10506780at2759"/>
<dbReference type="EMBL" id="OV725080">
    <property type="protein sequence ID" value="CAH1399507.1"/>
    <property type="molecule type" value="Genomic_DNA"/>
</dbReference>
<protein>
    <recommendedName>
        <fullName evidence="5">Neuropeptide</fullName>
    </recommendedName>
</protein>
<accession>A0A9P0MR01</accession>
<feature type="compositionally biased region" description="Basic and acidic residues" evidence="1">
    <location>
        <begin position="43"/>
        <end position="67"/>
    </location>
</feature>
<evidence type="ECO:0000313" key="3">
    <source>
        <dbReference type="EMBL" id="CAH1399507.1"/>
    </source>
</evidence>
<name>A0A9P0MR01_NEZVI</name>
<organism evidence="3 4">
    <name type="scientific">Nezara viridula</name>
    <name type="common">Southern green stink bug</name>
    <name type="synonym">Cimex viridulus</name>
    <dbReference type="NCBI Taxonomy" id="85310"/>
    <lineage>
        <taxon>Eukaryota</taxon>
        <taxon>Metazoa</taxon>
        <taxon>Ecdysozoa</taxon>
        <taxon>Arthropoda</taxon>
        <taxon>Hexapoda</taxon>
        <taxon>Insecta</taxon>
        <taxon>Pterygota</taxon>
        <taxon>Neoptera</taxon>
        <taxon>Paraneoptera</taxon>
        <taxon>Hemiptera</taxon>
        <taxon>Heteroptera</taxon>
        <taxon>Panheteroptera</taxon>
        <taxon>Pentatomomorpha</taxon>
        <taxon>Pentatomoidea</taxon>
        <taxon>Pentatomidae</taxon>
        <taxon>Pentatominae</taxon>
        <taxon>Nezara</taxon>
    </lineage>
</organism>